<reference evidence="1" key="1">
    <citation type="journal article" date="2021" name="Evol. Appl.">
        <title>The genome of the Pyrenean desman and the effects of bottlenecks and inbreeding on the genomic landscape of an endangered species.</title>
        <authorList>
            <person name="Escoda L."/>
            <person name="Castresana J."/>
        </authorList>
    </citation>
    <scope>NUCLEOTIDE SEQUENCE</scope>
    <source>
        <strain evidence="1">IBE-C5619</strain>
    </source>
</reference>
<keyword evidence="2" id="KW-1185">Reference proteome</keyword>
<evidence type="ECO:0000313" key="1">
    <source>
        <dbReference type="EMBL" id="KAG8522186.1"/>
    </source>
</evidence>
<gene>
    <name evidence="1" type="ORF">J0S82_015057</name>
</gene>
<name>A0A8J6DVC8_GALPY</name>
<sequence length="245" mass="25896">MKEISGYQSKSITNNMQGSFLPVPQGGLLPQAACVVCSDGHTRPCGLRTVLLPEQTPCSALRLLTSEEDAGEEPAVSSDSDISLIMAMEVGLSDVELSTDQDCEEVSAPARPPGHQAQGATVGPASTYCPQRRGPADDHGLQGQGLGPPWAGLCPAASGTVPARVCPHPRHTMSPVSLTYTAHSQHRGCRAGHPQEGSGVPSGAVRRAETLRERGLFLNKRSPLLVADLVWGWDVMKPSYSRKEG</sequence>
<evidence type="ECO:0000313" key="2">
    <source>
        <dbReference type="Proteomes" id="UP000700334"/>
    </source>
</evidence>
<dbReference type="AlphaFoldDB" id="A0A8J6DVC8"/>
<comment type="caution">
    <text evidence="1">The sequence shown here is derived from an EMBL/GenBank/DDBJ whole genome shotgun (WGS) entry which is preliminary data.</text>
</comment>
<proteinExistence type="predicted"/>
<dbReference type="EMBL" id="JAGFMF010011444">
    <property type="protein sequence ID" value="KAG8522186.1"/>
    <property type="molecule type" value="Genomic_DNA"/>
</dbReference>
<protein>
    <submittedName>
        <fullName evidence="1">RING finger protein 150</fullName>
    </submittedName>
</protein>
<accession>A0A8J6DVC8</accession>
<organism evidence="1 2">
    <name type="scientific">Galemys pyrenaicus</name>
    <name type="common">Iberian desman</name>
    <name type="synonym">Pyrenean desman</name>
    <dbReference type="NCBI Taxonomy" id="202257"/>
    <lineage>
        <taxon>Eukaryota</taxon>
        <taxon>Metazoa</taxon>
        <taxon>Chordata</taxon>
        <taxon>Craniata</taxon>
        <taxon>Vertebrata</taxon>
        <taxon>Euteleostomi</taxon>
        <taxon>Mammalia</taxon>
        <taxon>Eutheria</taxon>
        <taxon>Laurasiatheria</taxon>
        <taxon>Eulipotyphla</taxon>
        <taxon>Talpidae</taxon>
        <taxon>Galemys</taxon>
    </lineage>
</organism>
<dbReference type="Proteomes" id="UP000700334">
    <property type="component" value="Unassembled WGS sequence"/>
</dbReference>